<name>A0ABT7KVC7_9BACI</name>
<dbReference type="Pfam" id="PF18476">
    <property type="entry name" value="PIN_8"/>
    <property type="match status" value="1"/>
</dbReference>
<comment type="caution">
    <text evidence="3">The sequence shown here is derived from an EMBL/GenBank/DDBJ whole genome shotgun (WGS) entry which is preliminary data.</text>
</comment>
<protein>
    <submittedName>
        <fullName evidence="3">PIN-like domain-containing protein</fullName>
    </submittedName>
</protein>
<evidence type="ECO:0000259" key="2">
    <source>
        <dbReference type="Pfam" id="PF18476"/>
    </source>
</evidence>
<keyword evidence="1" id="KW-0175">Coiled coil</keyword>
<feature type="domain" description="PIN like" evidence="2">
    <location>
        <begin position="23"/>
        <end position="250"/>
    </location>
</feature>
<dbReference type="InterPro" id="IPR041578">
    <property type="entry name" value="PIN_8"/>
</dbReference>
<accession>A0ABT7KVC7</accession>
<evidence type="ECO:0000256" key="1">
    <source>
        <dbReference type="SAM" id="Coils"/>
    </source>
</evidence>
<feature type="coiled-coil region" evidence="1">
    <location>
        <begin position="117"/>
        <end position="148"/>
    </location>
</feature>
<dbReference type="EMBL" id="JASWHZ010000001">
    <property type="protein sequence ID" value="MDL2418102.1"/>
    <property type="molecule type" value="Genomic_DNA"/>
</dbReference>
<evidence type="ECO:0000313" key="3">
    <source>
        <dbReference type="EMBL" id="MDL2418102.1"/>
    </source>
</evidence>
<keyword evidence="4" id="KW-1185">Reference proteome</keyword>
<evidence type="ECO:0000313" key="4">
    <source>
        <dbReference type="Proteomes" id="UP001229716"/>
    </source>
</evidence>
<dbReference type="Proteomes" id="UP001229716">
    <property type="component" value="Unassembled WGS sequence"/>
</dbReference>
<gene>
    <name evidence="3" type="ORF">P6F46_14115</name>
</gene>
<organism evidence="3 4">
    <name type="scientific">Bacillus shihchuchen</name>
    <dbReference type="NCBI Taxonomy" id="3036942"/>
    <lineage>
        <taxon>Bacteria</taxon>
        <taxon>Bacillati</taxon>
        <taxon>Bacillota</taxon>
        <taxon>Bacilli</taxon>
        <taxon>Bacillales</taxon>
        <taxon>Bacillaceae</taxon>
        <taxon>Bacillus</taxon>
        <taxon>Bacillus cereus group</taxon>
    </lineage>
</organism>
<sequence>MSESYSNLFIKVKTLEEIKSTALVVIDTNVLLMGYQWKNLTFESVLKVLEQLSNERRLKIPSHIIREFAKNRPGKIEEMHRQIHTVMSTLEKSSNNGKSLKEAIPALSIVEREHSDVIGLEENYNKCIKELNKARKEYVAGLQRLQQTLSGYIDHDPILNSYKEIIENGYFSPGGLMDEKQLEKEWENRMDNNIPPGYKDKTKKENPYGDLIVWDHICKMKNDVIFVTADVKGDWVHTANDVVMGARRELVEEFYSKTKGKTFKILTPVQFISVYSGDDLTADIKNDLGSNSNVISNLANNFINEMIPKDNPPKNSEELSECIYEQLQHKAMCKKLENEIWEKSSFFRNVSHEYQEEVMDLMNNLMGMLSYYDMQDNTDFVKKKQELEYVKEALIAISEKINKSKSHINN</sequence>
<proteinExistence type="predicted"/>
<reference evidence="3 4" key="1">
    <citation type="journal article" date="2023" name="Int. J. Mol. Sci.">
        <title>Pathogenicity and Genomic Characterization of a Novel Genospecies, Bacillus shihchuchen, of the Bacillus cereus Group Isolated from Chinese Softshell Turtle (Pelodiscus sinensis).</title>
        <authorList>
            <person name="Cheng L.W."/>
            <person name="Byadgi O.V."/>
            <person name="Tsai C.E."/>
            <person name="Wang P.C."/>
            <person name="Chen S.C."/>
        </authorList>
    </citation>
    <scope>NUCLEOTIDE SEQUENCE [LARGE SCALE GENOMIC DNA]</scope>
    <source>
        <strain evidence="3 4">QF108-045</strain>
    </source>
</reference>